<name>A0A9P8P269_9ASCO</name>
<dbReference type="AlphaFoldDB" id="A0A9P8P269"/>
<reference evidence="1" key="2">
    <citation type="submission" date="2021-01" db="EMBL/GenBank/DDBJ databases">
        <authorList>
            <person name="Schikora-Tamarit M.A."/>
        </authorList>
    </citation>
    <scope>NUCLEOTIDE SEQUENCE</scope>
    <source>
        <strain evidence="1">CBS6341</strain>
    </source>
</reference>
<reference evidence="1" key="1">
    <citation type="journal article" date="2021" name="Open Biol.">
        <title>Shared evolutionary footprints suggest mitochondrial oxidative damage underlies multiple complex I losses in fungi.</title>
        <authorList>
            <person name="Schikora-Tamarit M.A."/>
            <person name="Marcet-Houben M."/>
            <person name="Nosek J."/>
            <person name="Gabaldon T."/>
        </authorList>
    </citation>
    <scope>NUCLEOTIDE SEQUENCE</scope>
    <source>
        <strain evidence="1">CBS6341</strain>
    </source>
</reference>
<dbReference type="EMBL" id="JAEUBF010001473">
    <property type="protein sequence ID" value="KAH3664448.1"/>
    <property type="molecule type" value="Genomic_DNA"/>
</dbReference>
<evidence type="ECO:0000313" key="2">
    <source>
        <dbReference type="Proteomes" id="UP000769528"/>
    </source>
</evidence>
<dbReference type="Proteomes" id="UP000769528">
    <property type="component" value="Unassembled WGS sequence"/>
</dbReference>
<sequence>MIAGINYQDTIAVVDIDAVIDVLMKINSDYSPCDHFVAVAVEIEIAVAVVYLGNQLALDSEGKQSSSFVDSSVGELN</sequence>
<comment type="caution">
    <text evidence="1">The sequence shown here is derived from an EMBL/GenBank/DDBJ whole genome shotgun (WGS) entry which is preliminary data.</text>
</comment>
<organism evidence="1 2">
    <name type="scientific">Wickerhamomyces mucosus</name>
    <dbReference type="NCBI Taxonomy" id="1378264"/>
    <lineage>
        <taxon>Eukaryota</taxon>
        <taxon>Fungi</taxon>
        <taxon>Dikarya</taxon>
        <taxon>Ascomycota</taxon>
        <taxon>Saccharomycotina</taxon>
        <taxon>Saccharomycetes</taxon>
        <taxon>Phaffomycetales</taxon>
        <taxon>Wickerhamomycetaceae</taxon>
        <taxon>Wickerhamomyces</taxon>
    </lineage>
</organism>
<keyword evidence="2" id="KW-1185">Reference proteome</keyword>
<gene>
    <name evidence="1" type="ORF">WICMUC_005833</name>
</gene>
<evidence type="ECO:0000313" key="1">
    <source>
        <dbReference type="EMBL" id="KAH3664448.1"/>
    </source>
</evidence>
<protein>
    <submittedName>
        <fullName evidence="1">Uncharacterized protein</fullName>
    </submittedName>
</protein>
<accession>A0A9P8P269</accession>
<proteinExistence type="predicted"/>